<gene>
    <name evidence="9 11" type="primary">flhC</name>
    <name evidence="11" type="ORF">H0484_03385</name>
</gene>
<name>A0ABS8C9T2_9BURK</name>
<dbReference type="SUPFAM" id="SSF160930">
    <property type="entry name" value="FlhC-like"/>
    <property type="match status" value="1"/>
</dbReference>
<evidence type="ECO:0000256" key="5">
    <source>
        <dbReference type="ARBA" id="ARBA00023015"/>
    </source>
</evidence>
<dbReference type="RefSeq" id="WP_226953043.1">
    <property type="nucleotide sequence ID" value="NZ_JACDXW010000002.1"/>
</dbReference>
<dbReference type="Pfam" id="PF05280">
    <property type="entry name" value="FlhC"/>
    <property type="match status" value="1"/>
</dbReference>
<protein>
    <recommendedName>
        <fullName evidence="9 10">Flagellar transcriptional regulator FlhC</fullName>
    </recommendedName>
</protein>
<dbReference type="NCBIfam" id="NF009365">
    <property type="entry name" value="PRK12722.1"/>
    <property type="match status" value="1"/>
</dbReference>
<keyword evidence="11" id="KW-0966">Cell projection</keyword>
<keyword evidence="7 9" id="KW-0010">Activator</keyword>
<feature type="binding site" evidence="9">
    <location>
        <position position="173"/>
    </location>
    <ligand>
        <name>Zn(2+)</name>
        <dbReference type="ChEBI" id="CHEBI:29105"/>
    </ligand>
</feature>
<keyword evidence="11" id="KW-0282">Flagellum</keyword>
<evidence type="ECO:0000256" key="3">
    <source>
        <dbReference type="ARBA" id="ARBA00022795"/>
    </source>
</evidence>
<organism evidence="11 12">
    <name type="scientific">Mesopusillimonas faecipullorum</name>
    <dbReference type="NCBI Taxonomy" id="2755040"/>
    <lineage>
        <taxon>Bacteria</taxon>
        <taxon>Pseudomonadati</taxon>
        <taxon>Pseudomonadota</taxon>
        <taxon>Betaproteobacteria</taxon>
        <taxon>Burkholderiales</taxon>
        <taxon>Alcaligenaceae</taxon>
        <taxon>Mesopusillimonas</taxon>
    </lineage>
</organism>
<evidence type="ECO:0000256" key="10">
    <source>
        <dbReference type="PIRNR" id="PIRNR003159"/>
    </source>
</evidence>
<evidence type="ECO:0000256" key="8">
    <source>
        <dbReference type="ARBA" id="ARBA00023163"/>
    </source>
</evidence>
<accession>A0ABS8C9T2</accession>
<keyword evidence="4 9" id="KW-0862">Zinc</keyword>
<feature type="binding site" evidence="9">
    <location>
        <position position="150"/>
    </location>
    <ligand>
        <name>Zn(2+)</name>
        <dbReference type="ChEBI" id="CHEBI:29105"/>
    </ligand>
</feature>
<evidence type="ECO:0000256" key="6">
    <source>
        <dbReference type="ARBA" id="ARBA00023125"/>
    </source>
</evidence>
<dbReference type="HAMAP" id="MF_01891">
    <property type="entry name" value="FhlC"/>
    <property type="match status" value="1"/>
</dbReference>
<comment type="cofactor">
    <cofactor evidence="9">
        <name>Zn(2+)</name>
        <dbReference type="ChEBI" id="CHEBI:29105"/>
    </cofactor>
    <text evidence="9">Binds 1 zinc ion per subunit.</text>
</comment>
<evidence type="ECO:0000313" key="12">
    <source>
        <dbReference type="Proteomes" id="UP000776983"/>
    </source>
</evidence>
<sequence>MSLVKSRTREARSVSREAEDIFLASEMVELGARLQVLQAETELSYDRLARLYREIRGSSPPKGMLPFSVDWYMTWLPNIHSSLFYSIYQYLDTHTPVKKTKALIEAYRLYLEQAALGQGPVSADDAVLSFTRAWMLLRFFDSSMVQLSHCVHCHGGFVAYAHDPRQDYVCAICKPPPRAGKTRKAKAATV</sequence>
<feature type="binding site" evidence="9">
    <location>
        <position position="153"/>
    </location>
    <ligand>
        <name>Zn(2+)</name>
        <dbReference type="ChEBI" id="CHEBI:29105"/>
    </ligand>
</feature>
<evidence type="ECO:0000313" key="11">
    <source>
        <dbReference type="EMBL" id="MCB5362797.1"/>
    </source>
</evidence>
<proteinExistence type="inferred from homology"/>
<feature type="binding site" evidence="9">
    <location>
        <position position="170"/>
    </location>
    <ligand>
        <name>Zn(2+)</name>
        <dbReference type="ChEBI" id="CHEBI:29105"/>
    </ligand>
</feature>
<dbReference type="EMBL" id="JACDXW010000002">
    <property type="protein sequence ID" value="MCB5362797.1"/>
    <property type="molecule type" value="Genomic_DNA"/>
</dbReference>
<evidence type="ECO:0000256" key="1">
    <source>
        <dbReference type="ARBA" id="ARBA00022490"/>
    </source>
</evidence>
<comment type="function">
    <text evidence="9">Functions in complex with FlhD as a master transcriptional regulator that regulates transcription of several flagellar and non-flagellar operons by binding to their promoter region. Activates expression of class 2 flagellar genes, including fliA, which is a flagellum-specific sigma factor that turns on the class 3 genes. Also regulates genes whose products function in a variety of physiological pathways.</text>
</comment>
<comment type="similarity">
    <text evidence="9 10">Belongs to the FlhC family.</text>
</comment>
<reference evidence="11 12" key="1">
    <citation type="submission" date="2020-07" db="EMBL/GenBank/DDBJ databases">
        <title>Pusillimonas sp. nov., isolated from poultry manure in Taiwan.</title>
        <authorList>
            <person name="Lin S.-Y."/>
            <person name="Tang Y.-S."/>
            <person name="Young C.-C."/>
        </authorList>
    </citation>
    <scope>NUCLEOTIDE SEQUENCE [LARGE SCALE GENOMIC DNA]</scope>
    <source>
        <strain evidence="11 12">CC-YST705</strain>
    </source>
</reference>
<dbReference type="InterPro" id="IPR007944">
    <property type="entry name" value="FlhC"/>
</dbReference>
<keyword evidence="2 9" id="KW-0479">Metal-binding</keyword>
<keyword evidence="11" id="KW-0969">Cilium</keyword>
<comment type="subunit">
    <text evidence="9">Heterohexamer composed of two FlhC and four FlhD subunits. Each FlhC binds a FlhD dimer, forming a heterotrimer, and a hexamer assembles by dimerization of two heterotrimers.</text>
</comment>
<dbReference type="Proteomes" id="UP000776983">
    <property type="component" value="Unassembled WGS sequence"/>
</dbReference>
<keyword evidence="8 9" id="KW-0804">Transcription</keyword>
<keyword evidence="1 9" id="KW-0963">Cytoplasm</keyword>
<keyword evidence="5 9" id="KW-0805">Transcription regulation</keyword>
<comment type="caution">
    <text evidence="11">The sequence shown here is derived from an EMBL/GenBank/DDBJ whole genome shotgun (WGS) entry which is preliminary data.</text>
</comment>
<comment type="subcellular location">
    <subcellularLocation>
        <location evidence="9 10">Cytoplasm</location>
    </subcellularLocation>
</comment>
<evidence type="ECO:0000256" key="9">
    <source>
        <dbReference type="HAMAP-Rule" id="MF_01891"/>
    </source>
</evidence>
<dbReference type="PIRSF" id="PIRSF003159">
    <property type="entry name" value="FlhC"/>
    <property type="match status" value="1"/>
</dbReference>
<evidence type="ECO:0000256" key="4">
    <source>
        <dbReference type="ARBA" id="ARBA00022833"/>
    </source>
</evidence>
<evidence type="ECO:0000256" key="7">
    <source>
        <dbReference type="ARBA" id="ARBA00023159"/>
    </source>
</evidence>
<evidence type="ECO:0000256" key="2">
    <source>
        <dbReference type="ARBA" id="ARBA00022723"/>
    </source>
</evidence>
<keyword evidence="12" id="KW-1185">Reference proteome</keyword>
<keyword evidence="3 9" id="KW-1005">Bacterial flagellum biogenesis</keyword>
<keyword evidence="6 9" id="KW-0238">DNA-binding</keyword>